<sequence>MRSLLILWCRIANVAGAGAAQEDKRVTGPSNLGRSLPCVSIAKLHDVISRGGRGLEPNVLSENATLSYEDH</sequence>
<keyword evidence="2" id="KW-1185">Reference proteome</keyword>
<reference evidence="1 2" key="1">
    <citation type="journal article" date="2019" name="Nat. Ecol. Evol.">
        <title>Megaphylogeny resolves global patterns of mushroom evolution.</title>
        <authorList>
            <person name="Varga T."/>
            <person name="Krizsan K."/>
            <person name="Foldi C."/>
            <person name="Dima B."/>
            <person name="Sanchez-Garcia M."/>
            <person name="Sanchez-Ramirez S."/>
            <person name="Szollosi G.J."/>
            <person name="Szarkandi J.G."/>
            <person name="Papp V."/>
            <person name="Albert L."/>
            <person name="Andreopoulos W."/>
            <person name="Angelini C."/>
            <person name="Antonin V."/>
            <person name="Barry K.W."/>
            <person name="Bougher N.L."/>
            <person name="Buchanan P."/>
            <person name="Buyck B."/>
            <person name="Bense V."/>
            <person name="Catcheside P."/>
            <person name="Chovatia M."/>
            <person name="Cooper J."/>
            <person name="Damon W."/>
            <person name="Desjardin D."/>
            <person name="Finy P."/>
            <person name="Geml J."/>
            <person name="Haridas S."/>
            <person name="Hughes K."/>
            <person name="Justo A."/>
            <person name="Karasinski D."/>
            <person name="Kautmanova I."/>
            <person name="Kiss B."/>
            <person name="Kocsube S."/>
            <person name="Kotiranta H."/>
            <person name="LaButti K.M."/>
            <person name="Lechner B.E."/>
            <person name="Liimatainen K."/>
            <person name="Lipzen A."/>
            <person name="Lukacs Z."/>
            <person name="Mihaltcheva S."/>
            <person name="Morgado L.N."/>
            <person name="Niskanen T."/>
            <person name="Noordeloos M.E."/>
            <person name="Ohm R.A."/>
            <person name="Ortiz-Santana B."/>
            <person name="Ovrebo C."/>
            <person name="Racz N."/>
            <person name="Riley R."/>
            <person name="Savchenko A."/>
            <person name="Shiryaev A."/>
            <person name="Soop K."/>
            <person name="Spirin V."/>
            <person name="Szebenyi C."/>
            <person name="Tomsovsky M."/>
            <person name="Tulloss R.E."/>
            <person name="Uehling J."/>
            <person name="Grigoriev I.V."/>
            <person name="Vagvolgyi C."/>
            <person name="Papp T."/>
            <person name="Martin F.M."/>
            <person name="Miettinen O."/>
            <person name="Hibbett D.S."/>
            <person name="Nagy L.G."/>
        </authorList>
    </citation>
    <scope>NUCLEOTIDE SEQUENCE [LARGE SCALE GENOMIC DNA]</scope>
    <source>
        <strain evidence="1 2">NL-1719</strain>
    </source>
</reference>
<name>A0ACD3BBJ1_9AGAR</name>
<organism evidence="1 2">
    <name type="scientific">Pluteus cervinus</name>
    <dbReference type="NCBI Taxonomy" id="181527"/>
    <lineage>
        <taxon>Eukaryota</taxon>
        <taxon>Fungi</taxon>
        <taxon>Dikarya</taxon>
        <taxon>Basidiomycota</taxon>
        <taxon>Agaricomycotina</taxon>
        <taxon>Agaricomycetes</taxon>
        <taxon>Agaricomycetidae</taxon>
        <taxon>Agaricales</taxon>
        <taxon>Pluteineae</taxon>
        <taxon>Pluteaceae</taxon>
        <taxon>Pluteus</taxon>
    </lineage>
</organism>
<dbReference type="Proteomes" id="UP000308600">
    <property type="component" value="Unassembled WGS sequence"/>
</dbReference>
<dbReference type="EMBL" id="ML208265">
    <property type="protein sequence ID" value="TFK75016.1"/>
    <property type="molecule type" value="Genomic_DNA"/>
</dbReference>
<accession>A0ACD3BBJ1</accession>
<evidence type="ECO:0000313" key="2">
    <source>
        <dbReference type="Proteomes" id="UP000308600"/>
    </source>
</evidence>
<evidence type="ECO:0000313" key="1">
    <source>
        <dbReference type="EMBL" id="TFK75016.1"/>
    </source>
</evidence>
<protein>
    <submittedName>
        <fullName evidence="1">Uncharacterized protein</fullName>
    </submittedName>
</protein>
<proteinExistence type="predicted"/>
<gene>
    <name evidence="1" type="ORF">BDN72DRAFT_604878</name>
</gene>